<dbReference type="RefSeq" id="XP_038056546.1">
    <property type="nucleotide sequence ID" value="XM_038200618.1"/>
</dbReference>
<dbReference type="GO" id="GO:0030154">
    <property type="term" value="P:cell differentiation"/>
    <property type="evidence" value="ECO:0007669"/>
    <property type="project" value="TreeGrafter"/>
</dbReference>
<evidence type="ECO:0000256" key="5">
    <source>
        <dbReference type="ARBA" id="ARBA00023242"/>
    </source>
</evidence>
<evidence type="ECO:0000313" key="9">
    <source>
        <dbReference type="EnsemblMetazoa" id="XP_038056546.1"/>
    </source>
</evidence>
<evidence type="ECO:0000256" key="1">
    <source>
        <dbReference type="ARBA" id="ARBA00004123"/>
    </source>
</evidence>
<evidence type="ECO:0000256" key="3">
    <source>
        <dbReference type="ARBA" id="ARBA00023125"/>
    </source>
</evidence>
<dbReference type="InterPro" id="IPR018122">
    <property type="entry name" value="TF_fork_head_CS_1"/>
</dbReference>
<keyword evidence="5 6" id="KW-0539">Nucleus</keyword>
<evidence type="ECO:0000256" key="2">
    <source>
        <dbReference type="ARBA" id="ARBA00023015"/>
    </source>
</evidence>
<dbReference type="SUPFAM" id="SSF81995">
    <property type="entry name" value="beta-sandwich domain of Sec23/24"/>
    <property type="match status" value="1"/>
</dbReference>
<keyword evidence="2" id="KW-0805">Transcription regulation</keyword>
<dbReference type="GO" id="GO:0000978">
    <property type="term" value="F:RNA polymerase II cis-regulatory region sequence-specific DNA binding"/>
    <property type="evidence" value="ECO:0007669"/>
    <property type="project" value="TreeGrafter"/>
</dbReference>
<sequence>MTVSSANAMEESKVSAPTQQQQQQHQQQQHQQQPQQQQQQHETGIVVGGPGVGGFYCRKDPPPPPPRHAKDTVQMEQFSDSEMVDSVDKEEPELHGKDSEDIELVSEKQTEADASSDGKKAKSSTVKPPYSYIALITMAILQSPQKRLTLSGICEFIMNRFPYYREKFPIWQNSIRHNLSLNDCFIKIPREPGNPGKGNYWTLDPASEDMFDNGSFLRRRKRYKRHQPDLGLSLREHSAFLAGSPYGHHISYGHPHAMLPYHYVSPLPPPVPLSLTTSAAHSLHSQALSSLMSAGTTAAPVRSGFSIESLIGNGGSTNTSSVSSTSISSSSSLNSPVNSLLAFRPPTSLHSALSPFITAGAASAFTAPVPSSFDLEKYRQCLQCNGLAGTTCTWR</sequence>
<accession>A0A913ZZQ1</accession>
<dbReference type="EnsemblMetazoa" id="XM_038200618.1">
    <property type="protein sequence ID" value="XP_038056546.1"/>
    <property type="gene ID" value="LOC119728394"/>
</dbReference>
<feature type="compositionally biased region" description="Low complexity" evidence="7">
    <location>
        <begin position="19"/>
        <end position="45"/>
    </location>
</feature>
<evidence type="ECO:0000256" key="4">
    <source>
        <dbReference type="ARBA" id="ARBA00023163"/>
    </source>
</evidence>
<keyword evidence="10" id="KW-1185">Reference proteome</keyword>
<dbReference type="FunFam" id="1.10.10.10:FF:000016">
    <property type="entry name" value="Forkhead box protein I1"/>
    <property type="match status" value="1"/>
</dbReference>
<dbReference type="GeneID" id="119728394"/>
<dbReference type="PANTHER" id="PTHR11829">
    <property type="entry name" value="FORKHEAD BOX PROTEIN"/>
    <property type="match status" value="1"/>
</dbReference>
<evidence type="ECO:0000313" key="10">
    <source>
        <dbReference type="Proteomes" id="UP000887568"/>
    </source>
</evidence>
<dbReference type="GO" id="GO:0005634">
    <property type="term" value="C:nucleus"/>
    <property type="evidence" value="ECO:0007669"/>
    <property type="project" value="UniProtKB-SubCell"/>
</dbReference>
<dbReference type="OMA" id="HHISYGH"/>
<proteinExistence type="predicted"/>
<protein>
    <recommendedName>
        <fullName evidence="8">Fork-head domain-containing protein</fullName>
    </recommendedName>
</protein>
<dbReference type="PROSITE" id="PS50039">
    <property type="entry name" value="FORK_HEAD_3"/>
    <property type="match status" value="1"/>
</dbReference>
<dbReference type="Pfam" id="PF00250">
    <property type="entry name" value="Forkhead"/>
    <property type="match status" value="1"/>
</dbReference>
<keyword evidence="4" id="KW-0804">Transcription</keyword>
<dbReference type="Gene3D" id="1.10.10.10">
    <property type="entry name" value="Winged helix-like DNA-binding domain superfamily/Winged helix DNA-binding domain"/>
    <property type="match status" value="1"/>
</dbReference>
<name>A0A913ZZQ1_PATMI</name>
<dbReference type="PRINTS" id="PR00053">
    <property type="entry name" value="FORKHEAD"/>
</dbReference>
<comment type="subcellular location">
    <subcellularLocation>
        <location evidence="1 6">Nucleus</location>
    </subcellularLocation>
</comment>
<dbReference type="PANTHER" id="PTHR11829:SF402">
    <property type="entry name" value="FORK HEAD DOMAIN-CONTAINING PROTEIN FD3-RELATED"/>
    <property type="match status" value="1"/>
</dbReference>
<dbReference type="InterPro" id="IPR001766">
    <property type="entry name" value="Fork_head_dom"/>
</dbReference>
<dbReference type="InterPro" id="IPR030456">
    <property type="entry name" value="TF_fork_head_CS_2"/>
</dbReference>
<dbReference type="InterPro" id="IPR036390">
    <property type="entry name" value="WH_DNA-bd_sf"/>
</dbReference>
<dbReference type="GO" id="GO:0000981">
    <property type="term" value="F:DNA-binding transcription factor activity, RNA polymerase II-specific"/>
    <property type="evidence" value="ECO:0007669"/>
    <property type="project" value="TreeGrafter"/>
</dbReference>
<feature type="region of interest" description="Disordered" evidence="7">
    <location>
        <begin position="1"/>
        <end position="125"/>
    </location>
</feature>
<dbReference type="InterPro" id="IPR036388">
    <property type="entry name" value="WH-like_DNA-bd_sf"/>
</dbReference>
<dbReference type="CDD" id="cd20048">
    <property type="entry name" value="FH_FOXD4-like"/>
    <property type="match status" value="1"/>
</dbReference>
<evidence type="ECO:0000256" key="6">
    <source>
        <dbReference type="PROSITE-ProRule" id="PRU00089"/>
    </source>
</evidence>
<feature type="domain" description="Fork-head" evidence="8">
    <location>
        <begin position="127"/>
        <end position="221"/>
    </location>
</feature>
<dbReference type="GO" id="GO:0009653">
    <property type="term" value="P:anatomical structure morphogenesis"/>
    <property type="evidence" value="ECO:0007669"/>
    <property type="project" value="TreeGrafter"/>
</dbReference>
<dbReference type="PROSITE" id="PS00658">
    <property type="entry name" value="FORK_HEAD_2"/>
    <property type="match status" value="1"/>
</dbReference>
<dbReference type="OrthoDB" id="5402974at2759"/>
<dbReference type="InterPro" id="IPR050211">
    <property type="entry name" value="FOX_domain-containing"/>
</dbReference>
<reference evidence="9" key="1">
    <citation type="submission" date="2022-11" db="UniProtKB">
        <authorList>
            <consortium name="EnsemblMetazoa"/>
        </authorList>
    </citation>
    <scope>IDENTIFICATION</scope>
</reference>
<keyword evidence="3 6" id="KW-0238">DNA-binding</keyword>
<evidence type="ECO:0000259" key="8">
    <source>
        <dbReference type="PROSITE" id="PS50039"/>
    </source>
</evidence>
<organism evidence="9 10">
    <name type="scientific">Patiria miniata</name>
    <name type="common">Bat star</name>
    <name type="synonym">Asterina miniata</name>
    <dbReference type="NCBI Taxonomy" id="46514"/>
    <lineage>
        <taxon>Eukaryota</taxon>
        <taxon>Metazoa</taxon>
        <taxon>Echinodermata</taxon>
        <taxon>Eleutherozoa</taxon>
        <taxon>Asterozoa</taxon>
        <taxon>Asteroidea</taxon>
        <taxon>Valvatacea</taxon>
        <taxon>Valvatida</taxon>
        <taxon>Asterinidae</taxon>
        <taxon>Patiria</taxon>
    </lineage>
</organism>
<dbReference type="AlphaFoldDB" id="A0A913ZZQ1"/>
<evidence type="ECO:0000256" key="7">
    <source>
        <dbReference type="SAM" id="MobiDB-lite"/>
    </source>
</evidence>
<dbReference type="SMART" id="SM00339">
    <property type="entry name" value="FH"/>
    <property type="match status" value="1"/>
</dbReference>
<feature type="compositionally biased region" description="Basic and acidic residues" evidence="7">
    <location>
        <begin position="86"/>
        <end position="120"/>
    </location>
</feature>
<dbReference type="PROSITE" id="PS00657">
    <property type="entry name" value="FORK_HEAD_1"/>
    <property type="match status" value="1"/>
</dbReference>
<dbReference type="Proteomes" id="UP000887568">
    <property type="component" value="Unplaced"/>
</dbReference>
<feature type="DNA-binding region" description="Fork-head" evidence="6">
    <location>
        <begin position="127"/>
        <end position="221"/>
    </location>
</feature>
<dbReference type="SUPFAM" id="SSF46785">
    <property type="entry name" value="Winged helix' DNA-binding domain"/>
    <property type="match status" value="1"/>
</dbReference>